<keyword evidence="10" id="KW-1185">Reference proteome</keyword>
<evidence type="ECO:0000256" key="1">
    <source>
        <dbReference type="ARBA" id="ARBA00004123"/>
    </source>
</evidence>
<dbReference type="STRING" id="6313.A0A0K0DQN1"/>
<feature type="region of interest" description="Disordered" evidence="8">
    <location>
        <begin position="95"/>
        <end position="182"/>
    </location>
</feature>
<proteinExistence type="inferred from homology"/>
<dbReference type="GO" id="GO:0000786">
    <property type="term" value="C:nucleosome"/>
    <property type="evidence" value="ECO:0007669"/>
    <property type="project" value="InterPro"/>
</dbReference>
<evidence type="ECO:0000256" key="7">
    <source>
        <dbReference type="RuleBase" id="RU003894"/>
    </source>
</evidence>
<dbReference type="AlphaFoldDB" id="A0A0K0DQN1"/>
<dbReference type="PRINTS" id="PR00624">
    <property type="entry name" value="HISTONEH5"/>
</dbReference>
<feature type="region of interest" description="Disordered" evidence="8">
    <location>
        <begin position="1"/>
        <end position="37"/>
    </location>
</feature>
<name>A0A0K0DQN1_ANGCA</name>
<dbReference type="SMART" id="SM00526">
    <property type="entry name" value="H15"/>
    <property type="match status" value="1"/>
</dbReference>
<keyword evidence="6 7" id="KW-0539">Nucleus</keyword>
<dbReference type="GO" id="GO:0030261">
    <property type="term" value="P:chromosome condensation"/>
    <property type="evidence" value="ECO:0007669"/>
    <property type="project" value="TreeGrafter"/>
</dbReference>
<dbReference type="InterPro" id="IPR036388">
    <property type="entry name" value="WH-like_DNA-bd_sf"/>
</dbReference>
<sequence>LSMLEVTAAPATTSTSATMKKTKATKQKGEKKAKTAPTHPVYGTMIKSAIKELKDRKGASKQAILKFIVQKYKVGDNEKQINARLRLALKRGVQSGLLTQASGTGAAGRFRMAERSSHEAAAKIAKKPKNKKLKKEKSSSSPKKATRPKAKSAKSPQKVVMKKAAAKPKLPRKTKKAPPAKA</sequence>
<dbReference type="GO" id="GO:0045910">
    <property type="term" value="P:negative regulation of DNA recombination"/>
    <property type="evidence" value="ECO:0007669"/>
    <property type="project" value="TreeGrafter"/>
</dbReference>
<dbReference type="FunFam" id="1.10.10.10:FF:000140">
    <property type="entry name" value="Histone H1.0"/>
    <property type="match status" value="1"/>
</dbReference>
<dbReference type="SUPFAM" id="SSF46785">
    <property type="entry name" value="Winged helix' DNA-binding domain"/>
    <property type="match status" value="1"/>
</dbReference>
<feature type="compositionally biased region" description="Basic residues" evidence="8">
    <location>
        <begin position="160"/>
        <end position="182"/>
    </location>
</feature>
<dbReference type="GO" id="GO:0003690">
    <property type="term" value="F:double-stranded DNA binding"/>
    <property type="evidence" value="ECO:0007669"/>
    <property type="project" value="TreeGrafter"/>
</dbReference>
<dbReference type="Pfam" id="PF00538">
    <property type="entry name" value="Linker_histone"/>
    <property type="match status" value="1"/>
</dbReference>
<dbReference type="GO" id="GO:0005634">
    <property type="term" value="C:nucleus"/>
    <property type="evidence" value="ECO:0007669"/>
    <property type="project" value="UniProtKB-SubCell"/>
</dbReference>
<dbReference type="InterPro" id="IPR005818">
    <property type="entry name" value="Histone_H1/H5_H15"/>
</dbReference>
<dbReference type="PANTHER" id="PTHR11467">
    <property type="entry name" value="HISTONE H1"/>
    <property type="match status" value="1"/>
</dbReference>
<dbReference type="Proteomes" id="UP000035642">
    <property type="component" value="Unassembled WGS sequence"/>
</dbReference>
<protein>
    <submittedName>
        <fullName evidence="11">H15 domain-containing protein</fullName>
    </submittedName>
</protein>
<reference evidence="10" key="1">
    <citation type="submission" date="2012-09" db="EMBL/GenBank/DDBJ databases">
        <authorList>
            <person name="Martin A.A."/>
        </authorList>
    </citation>
    <scope>NUCLEOTIDE SEQUENCE</scope>
</reference>
<dbReference type="PROSITE" id="PS51504">
    <property type="entry name" value="H15"/>
    <property type="match status" value="1"/>
</dbReference>
<evidence type="ECO:0000259" key="9">
    <source>
        <dbReference type="PROSITE" id="PS51504"/>
    </source>
</evidence>
<dbReference type="InterPro" id="IPR005819">
    <property type="entry name" value="H1/H5"/>
</dbReference>
<feature type="compositionally biased region" description="Basic and acidic residues" evidence="8">
    <location>
        <begin position="111"/>
        <end position="121"/>
    </location>
</feature>
<evidence type="ECO:0000313" key="10">
    <source>
        <dbReference type="Proteomes" id="UP000035642"/>
    </source>
</evidence>
<dbReference type="WBParaSite" id="ACAC_0001407001-mRNA-1">
    <property type="protein sequence ID" value="ACAC_0001407001-mRNA-1"/>
    <property type="gene ID" value="ACAC_0001407001"/>
</dbReference>
<evidence type="ECO:0000256" key="8">
    <source>
        <dbReference type="SAM" id="MobiDB-lite"/>
    </source>
</evidence>
<dbReference type="GO" id="GO:0031492">
    <property type="term" value="F:nucleosomal DNA binding"/>
    <property type="evidence" value="ECO:0007669"/>
    <property type="project" value="TreeGrafter"/>
</dbReference>
<dbReference type="PANTHER" id="PTHR11467:SF36">
    <property type="entry name" value="HISTONE 24-RELATED"/>
    <property type="match status" value="1"/>
</dbReference>
<keyword evidence="5 7" id="KW-0238">DNA-binding</keyword>
<evidence type="ECO:0000256" key="2">
    <source>
        <dbReference type="ARBA" id="ARBA00004286"/>
    </source>
</evidence>
<evidence type="ECO:0000256" key="4">
    <source>
        <dbReference type="ARBA" id="ARBA00022990"/>
    </source>
</evidence>
<organism evidence="10 11">
    <name type="scientific">Angiostrongylus cantonensis</name>
    <name type="common">Rat lungworm</name>
    <dbReference type="NCBI Taxonomy" id="6313"/>
    <lineage>
        <taxon>Eukaryota</taxon>
        <taxon>Metazoa</taxon>
        <taxon>Ecdysozoa</taxon>
        <taxon>Nematoda</taxon>
        <taxon>Chromadorea</taxon>
        <taxon>Rhabditida</taxon>
        <taxon>Rhabditina</taxon>
        <taxon>Rhabditomorpha</taxon>
        <taxon>Strongyloidea</taxon>
        <taxon>Metastrongylidae</taxon>
        <taxon>Angiostrongylus</taxon>
    </lineage>
</organism>
<dbReference type="GO" id="GO:0030527">
    <property type="term" value="F:structural constituent of chromatin"/>
    <property type="evidence" value="ECO:0007669"/>
    <property type="project" value="InterPro"/>
</dbReference>
<evidence type="ECO:0000313" key="11">
    <source>
        <dbReference type="WBParaSite" id="ACAC_0001407001-mRNA-1"/>
    </source>
</evidence>
<dbReference type="GO" id="GO:0006334">
    <property type="term" value="P:nucleosome assembly"/>
    <property type="evidence" value="ECO:0007669"/>
    <property type="project" value="InterPro"/>
</dbReference>
<dbReference type="InterPro" id="IPR036390">
    <property type="entry name" value="WH_DNA-bd_sf"/>
</dbReference>
<comment type="similarity">
    <text evidence="7">Belongs to the histone H1/H5 family.</text>
</comment>
<feature type="compositionally biased region" description="Basic residues" evidence="8">
    <location>
        <begin position="124"/>
        <end position="135"/>
    </location>
</feature>
<feature type="compositionally biased region" description="Low complexity" evidence="8">
    <location>
        <begin position="7"/>
        <end position="19"/>
    </location>
</feature>
<keyword evidence="3 7" id="KW-0158">Chromosome</keyword>
<accession>A0A0K0DQN1</accession>
<reference evidence="11" key="2">
    <citation type="submission" date="2017-02" db="UniProtKB">
        <authorList>
            <consortium name="WormBaseParasite"/>
        </authorList>
    </citation>
    <scope>IDENTIFICATION</scope>
</reference>
<dbReference type="CDD" id="cd00073">
    <property type="entry name" value="H15"/>
    <property type="match status" value="1"/>
</dbReference>
<evidence type="ECO:0000256" key="3">
    <source>
        <dbReference type="ARBA" id="ARBA00022454"/>
    </source>
</evidence>
<keyword evidence="4" id="KW-0007">Acetylation</keyword>
<comment type="subcellular location">
    <subcellularLocation>
        <location evidence="2">Chromosome</location>
    </subcellularLocation>
    <subcellularLocation>
        <location evidence="1 7">Nucleus</location>
    </subcellularLocation>
</comment>
<evidence type="ECO:0000256" key="5">
    <source>
        <dbReference type="ARBA" id="ARBA00023125"/>
    </source>
</evidence>
<feature type="domain" description="H15" evidence="9">
    <location>
        <begin position="38"/>
        <end position="114"/>
    </location>
</feature>
<dbReference type="Gene3D" id="1.10.10.10">
    <property type="entry name" value="Winged helix-like DNA-binding domain superfamily/Winged helix DNA-binding domain"/>
    <property type="match status" value="1"/>
</dbReference>
<evidence type="ECO:0000256" key="6">
    <source>
        <dbReference type="ARBA" id="ARBA00023242"/>
    </source>
</evidence>